<proteinExistence type="inferred from homology"/>
<comment type="similarity">
    <text evidence="1">Belongs to the MDFI family.</text>
</comment>
<evidence type="ECO:0000313" key="3">
    <source>
        <dbReference type="Ensembl" id="ENSDLAP00005057654.1"/>
    </source>
</evidence>
<protein>
    <recommendedName>
        <fullName evidence="5">MyoD family inhibitor domain-containing protein 2</fullName>
    </recommendedName>
</protein>
<accession>A0A8C4IGQ3</accession>
<reference evidence="3" key="1">
    <citation type="submission" date="2025-08" db="UniProtKB">
        <authorList>
            <consortium name="Ensembl"/>
        </authorList>
    </citation>
    <scope>IDENTIFICATION</scope>
</reference>
<name>A0A8C4IGQ3_DICLA</name>
<dbReference type="Ensembl" id="ENSDLAT00005061140.2">
    <property type="protein sequence ID" value="ENSDLAP00005057654.1"/>
    <property type="gene ID" value="ENSDLAG00005024437.2"/>
</dbReference>
<evidence type="ECO:0000256" key="2">
    <source>
        <dbReference type="SAM" id="MobiDB-lite"/>
    </source>
</evidence>
<dbReference type="GeneTree" id="ENSGT00940000178117"/>
<dbReference type="Pfam" id="PF15316">
    <property type="entry name" value="MDFI"/>
    <property type="match status" value="1"/>
</dbReference>
<organism evidence="3 4">
    <name type="scientific">Dicentrarchus labrax</name>
    <name type="common">European seabass</name>
    <name type="synonym">Morone labrax</name>
    <dbReference type="NCBI Taxonomy" id="13489"/>
    <lineage>
        <taxon>Eukaryota</taxon>
        <taxon>Metazoa</taxon>
        <taxon>Chordata</taxon>
        <taxon>Craniata</taxon>
        <taxon>Vertebrata</taxon>
        <taxon>Euteleostomi</taxon>
        <taxon>Actinopterygii</taxon>
        <taxon>Neopterygii</taxon>
        <taxon>Teleostei</taxon>
        <taxon>Neoteleostei</taxon>
        <taxon>Acanthomorphata</taxon>
        <taxon>Eupercaria</taxon>
        <taxon>Moronidae</taxon>
        <taxon>Dicentrarchus</taxon>
    </lineage>
</organism>
<evidence type="ECO:0008006" key="5">
    <source>
        <dbReference type="Google" id="ProtNLM"/>
    </source>
</evidence>
<evidence type="ECO:0000313" key="4">
    <source>
        <dbReference type="Proteomes" id="UP000694389"/>
    </source>
</evidence>
<reference evidence="3" key="2">
    <citation type="submission" date="2025-09" db="UniProtKB">
        <authorList>
            <consortium name="Ensembl"/>
        </authorList>
    </citation>
    <scope>IDENTIFICATION</scope>
</reference>
<keyword evidence="4" id="KW-1185">Reference proteome</keyword>
<dbReference type="Proteomes" id="UP000694389">
    <property type="component" value="Unassembled WGS sequence"/>
</dbReference>
<dbReference type="PANTHER" id="PTHR15304">
    <property type="entry name" value="MYOD FAMILY INHIBITOR"/>
    <property type="match status" value="1"/>
</dbReference>
<dbReference type="InterPro" id="IPR026134">
    <property type="entry name" value="MDFI/MDFIC"/>
</dbReference>
<dbReference type="GO" id="GO:0010468">
    <property type="term" value="P:regulation of gene expression"/>
    <property type="evidence" value="ECO:0007669"/>
    <property type="project" value="UniProtKB-ARBA"/>
</dbReference>
<dbReference type="PANTHER" id="PTHR15304:SF2">
    <property type="entry name" value="MYOD FAMILY INHIBITOR DOMAIN-CONTAINING PROTEIN 2"/>
    <property type="match status" value="1"/>
</dbReference>
<sequence length="233" mass="25896">MKTPSCGNTGLDINSRWPQLCAAPYFWLGVIRFVIRSAFFICDAMDQMADEMTLRADVKDKGRANTAEESSTWVRGERIQSEAQVSSWRLDASAETVPVENSRDGDTQQPTVCNSSSSPLFSLKMYLRRSSAASSTTDSLSSHQSNMGVDYAGIVLNCLFCRFYDMIHMLPDCCERVANHCCPNYKQVVTKAESPPSSNDDSFTDLDCGLCSFCQDTSDCLELAMEVSELCYH</sequence>
<feature type="region of interest" description="Disordered" evidence="2">
    <location>
        <begin position="96"/>
        <end position="115"/>
    </location>
</feature>
<dbReference type="AlphaFoldDB" id="A0A8C4IGQ3"/>
<evidence type="ECO:0000256" key="1">
    <source>
        <dbReference type="ARBA" id="ARBA00025778"/>
    </source>
</evidence>